<feature type="domain" description="IrrE N-terminal-like" evidence="1">
    <location>
        <begin position="54"/>
        <end position="163"/>
    </location>
</feature>
<evidence type="ECO:0000259" key="1">
    <source>
        <dbReference type="Pfam" id="PF06114"/>
    </source>
</evidence>
<comment type="caution">
    <text evidence="2">The sequence shown here is derived from an EMBL/GenBank/DDBJ whole genome shotgun (WGS) entry which is preliminary data.</text>
</comment>
<keyword evidence="3" id="KW-1185">Reference proteome</keyword>
<accession>A0ABR7WIQ6</accession>
<dbReference type="InterPro" id="IPR010359">
    <property type="entry name" value="IrrE_HExxH"/>
</dbReference>
<dbReference type="EMBL" id="JACWMY010000001">
    <property type="protein sequence ID" value="MBD1362216.1"/>
    <property type="molecule type" value="Genomic_DNA"/>
</dbReference>
<name>A0ABR7WIQ6_9SPHI</name>
<dbReference type="InterPro" id="IPR052345">
    <property type="entry name" value="Rad_response_metalloprotease"/>
</dbReference>
<protein>
    <submittedName>
        <fullName evidence="2">ImmA/IrrE family metallo-endopeptidase</fullName>
    </submittedName>
</protein>
<dbReference type="RefSeq" id="WP_191186908.1">
    <property type="nucleotide sequence ID" value="NZ_JACWMY010000001.1"/>
</dbReference>
<reference evidence="2 3" key="1">
    <citation type="submission" date="2020-09" db="EMBL/GenBank/DDBJ databases">
        <title>Novel species of Mucilaginibacter isolated from a glacier on the Tibetan Plateau.</title>
        <authorList>
            <person name="Liu Q."/>
            <person name="Xin Y.-H."/>
        </authorList>
    </citation>
    <scope>NUCLEOTIDE SEQUENCE [LARGE SCALE GENOMIC DNA]</scope>
    <source>
        <strain evidence="2 3">ZT4R22</strain>
    </source>
</reference>
<evidence type="ECO:0000313" key="3">
    <source>
        <dbReference type="Proteomes" id="UP000606600"/>
    </source>
</evidence>
<dbReference type="PANTHER" id="PTHR43236">
    <property type="entry name" value="ANTITOXIN HIGA1"/>
    <property type="match status" value="1"/>
</dbReference>
<gene>
    <name evidence="2" type="ORF">IDJ77_00210</name>
</gene>
<dbReference type="PANTHER" id="PTHR43236:SF1">
    <property type="entry name" value="BLL7220 PROTEIN"/>
    <property type="match status" value="1"/>
</dbReference>
<proteinExistence type="predicted"/>
<evidence type="ECO:0000313" key="2">
    <source>
        <dbReference type="EMBL" id="MBD1362216.1"/>
    </source>
</evidence>
<dbReference type="Proteomes" id="UP000606600">
    <property type="component" value="Unassembled WGS sequence"/>
</dbReference>
<dbReference type="Gene3D" id="1.10.10.2910">
    <property type="match status" value="1"/>
</dbReference>
<dbReference type="Pfam" id="PF06114">
    <property type="entry name" value="Peptidase_M78"/>
    <property type="match status" value="1"/>
</dbReference>
<organism evidence="2 3">
    <name type="scientific">Mucilaginibacter pankratovii</name>
    <dbReference type="NCBI Taxonomy" id="2772110"/>
    <lineage>
        <taxon>Bacteria</taxon>
        <taxon>Pseudomonadati</taxon>
        <taxon>Bacteroidota</taxon>
        <taxon>Sphingobacteriia</taxon>
        <taxon>Sphingobacteriales</taxon>
        <taxon>Sphingobacteriaceae</taxon>
        <taxon>Mucilaginibacter</taxon>
    </lineage>
</organism>
<sequence length="383" mass="44343">MGLVLSPEVKMARRIIKKHSLSVPFDLEELVKQYAKITYISIPVEGVDGICLYLKTPNKTPSVIVNVNSTTRRQKFTLAHELGHIVIPWHLGNFVDDIDENPNQLDNQYWELEREANRFASELLMPFDWIYSLYKKNSDCNYLISQICERCGVSDIAASIRLSTAIFEIESILMPKDWVQELFTENSNLAVLQKIIVEKTKLDPVKVASYMTLNLPGSISFCVEDEGTVIRSGSTHDAHSYHQFDGHEFLKDPYPYYSNYYLYTLNNINTHWWVLHTNFVVPFDNRDWRSILEKISIEISPSQGVKSFKDTVNGKLSGVNGNYRKKNSEPNIEEFMKDVIQRFNNPEFKDFITHKDFLPFIRKRSEDFFKSLISISTQQTASP</sequence>